<protein>
    <submittedName>
        <fullName evidence="1">Uncharacterized protein</fullName>
    </submittedName>
</protein>
<dbReference type="HOGENOM" id="CLU_2132380_0_0_6"/>
<dbReference type="AlphaFoldDB" id="A0A090API0"/>
<dbReference type="EMBL" id="AP014633">
    <property type="protein sequence ID" value="BAP58187.1"/>
    <property type="molecule type" value="Genomic_DNA"/>
</dbReference>
<evidence type="ECO:0000313" key="1">
    <source>
        <dbReference type="EMBL" id="BAP58187.1"/>
    </source>
</evidence>
<dbReference type="KEGG" id="tig:THII_3890"/>
<sequence length="113" mass="12815">MLAQNKDIGLTLPQLFLACPPRQRYFNFPSQWEKECTSIHFFIPKYSPGLKLSPSDLLKNLMTLVRFLRIVNRYLAQVGCISKASCTVETWVMADDATLIRPTLAVKIGRGVL</sequence>
<organism evidence="1 2">
    <name type="scientific">Thioploca ingrica</name>
    <dbReference type="NCBI Taxonomy" id="40754"/>
    <lineage>
        <taxon>Bacteria</taxon>
        <taxon>Pseudomonadati</taxon>
        <taxon>Pseudomonadota</taxon>
        <taxon>Gammaproteobacteria</taxon>
        <taxon>Thiotrichales</taxon>
        <taxon>Thiotrichaceae</taxon>
        <taxon>Thioploca</taxon>
    </lineage>
</organism>
<proteinExistence type="predicted"/>
<gene>
    <name evidence="1" type="ORF">THII_3890</name>
</gene>
<evidence type="ECO:0000313" key="2">
    <source>
        <dbReference type="Proteomes" id="UP000031623"/>
    </source>
</evidence>
<reference evidence="1 2" key="1">
    <citation type="journal article" date="2014" name="ISME J.">
        <title>Ecophysiology of Thioploca ingrica as revealed by the complete genome sequence supplemented with proteomic evidence.</title>
        <authorList>
            <person name="Kojima H."/>
            <person name="Ogura Y."/>
            <person name="Yamamoto N."/>
            <person name="Togashi T."/>
            <person name="Mori H."/>
            <person name="Watanabe T."/>
            <person name="Nemoto F."/>
            <person name="Kurokawa K."/>
            <person name="Hayashi T."/>
            <person name="Fukui M."/>
        </authorList>
    </citation>
    <scope>NUCLEOTIDE SEQUENCE [LARGE SCALE GENOMIC DNA]</scope>
</reference>
<name>A0A090API0_9GAMM</name>
<dbReference type="Proteomes" id="UP000031623">
    <property type="component" value="Chromosome"/>
</dbReference>
<dbReference type="PROSITE" id="PS51257">
    <property type="entry name" value="PROKAR_LIPOPROTEIN"/>
    <property type="match status" value="1"/>
</dbReference>
<keyword evidence="2" id="KW-1185">Reference proteome</keyword>
<accession>A0A090API0</accession>